<evidence type="ECO:0000313" key="13">
    <source>
        <dbReference type="Proteomes" id="UP001497383"/>
    </source>
</evidence>
<keyword evidence="13" id="KW-1185">Reference proteome</keyword>
<evidence type="ECO:0000313" key="8">
    <source>
        <dbReference type="EMBL" id="CAK9438878.1"/>
    </source>
</evidence>
<dbReference type="InterPro" id="IPR009057">
    <property type="entry name" value="Homeodomain-like_sf"/>
</dbReference>
<dbReference type="EMBL" id="OZ022405">
    <property type="protein sequence ID" value="CAK9436619.1"/>
    <property type="molecule type" value="Genomic_DNA"/>
</dbReference>
<dbReference type="InterPro" id="IPR006600">
    <property type="entry name" value="HTH_CenpB_DNA-bd_dom"/>
</dbReference>
<dbReference type="Proteomes" id="UP001497383">
    <property type="component" value="Chromosome 4"/>
</dbReference>
<evidence type="ECO:0000256" key="1">
    <source>
        <dbReference type="ARBA" id="ARBA00023125"/>
    </source>
</evidence>
<evidence type="ECO:0000313" key="9">
    <source>
        <dbReference type="EMBL" id="CAK9439803.1"/>
    </source>
</evidence>
<dbReference type="PANTHER" id="PTHR19303:SF73">
    <property type="entry name" value="PROTEIN PDC2"/>
    <property type="match status" value="1"/>
</dbReference>
<evidence type="ECO:0000256" key="2">
    <source>
        <dbReference type="SAM" id="MobiDB-lite"/>
    </source>
</evidence>
<feature type="compositionally biased region" description="Polar residues" evidence="2">
    <location>
        <begin position="154"/>
        <end position="170"/>
    </location>
</feature>
<dbReference type="EMBL" id="OZ022409">
    <property type="protein sequence ID" value="CAK9440747.1"/>
    <property type="molecule type" value="Genomic_DNA"/>
</dbReference>
<feature type="domain" description="HTH CENPB-type" evidence="3">
    <location>
        <begin position="69"/>
        <end position="144"/>
    </location>
</feature>
<reference evidence="6 13" key="1">
    <citation type="submission" date="2024-03" db="EMBL/GenBank/DDBJ databases">
        <authorList>
            <person name="Brejova B."/>
        </authorList>
    </citation>
    <scope>NUCLEOTIDE SEQUENCE [LARGE SCALE GENOMIC DNA]</scope>
    <source>
        <strain evidence="6 13">CBS 14171</strain>
    </source>
</reference>
<dbReference type="EMBL" id="OZ022411">
    <property type="protein sequence ID" value="CAK9441869.1"/>
    <property type="molecule type" value="Genomic_DNA"/>
</dbReference>
<dbReference type="SUPFAM" id="SSF46689">
    <property type="entry name" value="Homeodomain-like"/>
    <property type="match status" value="1"/>
</dbReference>
<evidence type="ECO:0000313" key="5">
    <source>
        <dbReference type="EMBL" id="CAK9436619.1"/>
    </source>
</evidence>
<dbReference type="InterPro" id="IPR050863">
    <property type="entry name" value="CenT-Element_Derived"/>
</dbReference>
<dbReference type="Proteomes" id="UP001497383">
    <property type="component" value="Chromosome 2"/>
</dbReference>
<feature type="compositionally biased region" description="Basic residues" evidence="2">
    <location>
        <begin position="253"/>
        <end position="262"/>
    </location>
</feature>
<accession>A0ABP0ZFN7</accession>
<dbReference type="EMBL" id="OZ022406">
    <property type="protein sequence ID" value="CAK9437717.1"/>
    <property type="molecule type" value="Genomic_DNA"/>
</dbReference>
<dbReference type="PANTHER" id="PTHR19303">
    <property type="entry name" value="TRANSPOSON"/>
    <property type="match status" value="1"/>
</dbReference>
<dbReference type="Proteomes" id="UP001497383">
    <property type="component" value="Chromosome 6"/>
</dbReference>
<dbReference type="GeneID" id="92205221"/>
<dbReference type="EMBL" id="OZ022408">
    <property type="protein sequence ID" value="CAK9438878.1"/>
    <property type="molecule type" value="Genomic_DNA"/>
</dbReference>
<dbReference type="EMBL" id="OZ022406">
    <property type="protein sequence ID" value="CAK9436670.1"/>
    <property type="molecule type" value="Genomic_DNA"/>
</dbReference>
<feature type="region of interest" description="Disordered" evidence="2">
    <location>
        <begin position="299"/>
        <end position="319"/>
    </location>
</feature>
<name>A0ABP0ZFN7_9ASCO</name>
<feature type="region of interest" description="Disordered" evidence="2">
    <location>
        <begin position="219"/>
        <end position="285"/>
    </location>
</feature>
<dbReference type="SMART" id="SM00674">
    <property type="entry name" value="CENPB"/>
    <property type="match status" value="1"/>
</dbReference>
<evidence type="ECO:0000259" key="3">
    <source>
        <dbReference type="PROSITE" id="PS51253"/>
    </source>
</evidence>
<gene>
    <name evidence="4" type="ORF">LODBEIA_P00250</name>
    <name evidence="5" type="ORF">LODBEIA_P11430</name>
    <name evidence="6" type="ORF">LODBEIA_P11920</name>
    <name evidence="7" type="ORF">LODBEIA_P20950</name>
    <name evidence="8" type="ORF">LODBEIA_P31020</name>
    <name evidence="9" type="ORF">LODBEIA_P39030</name>
    <name evidence="10" type="ORF">LODBEIA_P47130</name>
    <name evidence="11" type="ORF">LODBEIA_P47620</name>
    <name evidence="12" type="ORF">LODBEIA_P57370</name>
</gene>
<feature type="compositionally biased region" description="Polar residues" evidence="2">
    <location>
        <begin position="306"/>
        <end position="319"/>
    </location>
</feature>
<evidence type="ECO:0000313" key="11">
    <source>
        <dbReference type="EMBL" id="CAK9440893.1"/>
    </source>
</evidence>
<sequence length="425" mass="48157">MSTKLPRATLAQKLHVLDYFHQSDSPQLKTVDKFKEQLSISTSSLSEWLKNEPELRRRYSEAKFKSSKNAKRNATFKYEDINKAMDKFVQERLARNGPISEPVLREQWARYAQQYGVDDPKRLHSFSHGWLSQFRKRHGIKTNKVNKERGRVSKYTQGQGTSVSQKSQEPGSGHDGLSPPASISIHQGADCPIDVSYTSTQSMTPSEFNHAAMFRVETETTETAETRQARPPSVDADQDMDADFMCNHEETHHHQRSNHKSNLHGSGAHSQLANASHPAHPAQLDLSRNGFGVELQFEKTERSGRGHQQGQDLHTSTLRSSQAMAHNNVSVPQRVSSHQMNQLTPKSANVSNRVPRSNGPPTIVDVERFIFVTGDKFFHNHQQSYPNTFKLFQKFKESYFDEKYLAESASVDQIQSSHSDPTLSE</sequence>
<dbReference type="Proteomes" id="UP001497383">
    <property type="component" value="Chromosome 7"/>
</dbReference>
<protein>
    <recommendedName>
        <fullName evidence="3">HTH CENPB-type domain-containing protein</fullName>
    </recommendedName>
</protein>
<evidence type="ECO:0000313" key="12">
    <source>
        <dbReference type="EMBL" id="CAK9441869.1"/>
    </source>
</evidence>
<evidence type="ECO:0000313" key="7">
    <source>
        <dbReference type="EMBL" id="CAK9437717.1"/>
    </source>
</evidence>
<dbReference type="Proteomes" id="UP001497383">
    <property type="component" value="Chromosome 1"/>
</dbReference>
<dbReference type="PROSITE" id="PS51253">
    <property type="entry name" value="HTH_CENPB"/>
    <property type="match status" value="1"/>
</dbReference>
<proteinExistence type="predicted"/>
<evidence type="ECO:0000313" key="6">
    <source>
        <dbReference type="EMBL" id="CAK9436670.1"/>
    </source>
</evidence>
<keyword evidence="1" id="KW-0238">DNA-binding</keyword>
<evidence type="ECO:0000313" key="4">
    <source>
        <dbReference type="EMBL" id="CAK9435298.1"/>
    </source>
</evidence>
<organism evidence="6 13">
    <name type="scientific">Lodderomyces beijingensis</name>
    <dbReference type="NCBI Taxonomy" id="1775926"/>
    <lineage>
        <taxon>Eukaryota</taxon>
        <taxon>Fungi</taxon>
        <taxon>Dikarya</taxon>
        <taxon>Ascomycota</taxon>
        <taxon>Saccharomycotina</taxon>
        <taxon>Pichiomycetes</taxon>
        <taxon>Debaryomycetaceae</taxon>
        <taxon>Candida/Lodderomyces clade</taxon>
        <taxon>Lodderomyces</taxon>
    </lineage>
</organism>
<dbReference type="Proteomes" id="UP001497383">
    <property type="component" value="Chromosome 5"/>
</dbReference>
<dbReference type="Gene3D" id="1.10.10.60">
    <property type="entry name" value="Homeodomain-like"/>
    <property type="match status" value="1"/>
</dbReference>
<feature type="region of interest" description="Disordered" evidence="2">
    <location>
        <begin position="141"/>
        <end position="187"/>
    </location>
</feature>
<dbReference type="EMBL" id="OZ022410">
    <property type="protein sequence ID" value="CAK9440893.1"/>
    <property type="molecule type" value="Genomic_DNA"/>
</dbReference>
<dbReference type="EMBL" id="OZ022405">
    <property type="protein sequence ID" value="CAK9435298.1"/>
    <property type="molecule type" value="Genomic_DNA"/>
</dbReference>
<dbReference type="RefSeq" id="XP_066826963.1">
    <property type="nucleotide sequence ID" value="XM_066972505.1"/>
</dbReference>
<dbReference type="EMBL" id="OZ022408">
    <property type="protein sequence ID" value="CAK9439803.1"/>
    <property type="molecule type" value="Genomic_DNA"/>
</dbReference>
<dbReference type="Pfam" id="PF03221">
    <property type="entry name" value="HTH_Tnp_Tc5"/>
    <property type="match status" value="1"/>
</dbReference>
<evidence type="ECO:0000313" key="10">
    <source>
        <dbReference type="EMBL" id="CAK9440747.1"/>
    </source>
</evidence>